<protein>
    <submittedName>
        <fullName evidence="5">SCHIP-1 domain-containing protein</fullName>
    </submittedName>
</protein>
<dbReference type="WBParaSite" id="DME_0000273601-mRNA-1">
    <property type="protein sequence ID" value="DME_0000273601-mRNA-1"/>
    <property type="gene ID" value="DME_0000273601"/>
</dbReference>
<reference evidence="5" key="1">
    <citation type="submission" date="2017-02" db="UniProtKB">
        <authorList>
            <consortium name="WormBaseParasite"/>
        </authorList>
    </citation>
    <scope>IDENTIFICATION</scope>
</reference>
<dbReference type="AlphaFoldDB" id="A0A0N4U700"/>
<sequence length="504" mass="57517">MFNDCKHRKCKLCEFVIAELSDCSKERLAELRKTDANLEDFGNMSNSLNTPSKLTPCKIMEHKEDIKKYKWFSGSDNFVHQNNDYFVSSVDRNSHALNFHCESEESYGEMNSNVSCHCQMSMVNKAPSLEIQLNSEPSHLIPSRNNELNYYDGIFPRSSSRMMEKMCSECKLSYRRRVRKKDDLKSKKFVQLATKKTLPPGKKSNELNDRCSPCHFLLNQANRQRRTGECSSSSTVGNQLDETVKSMEHCFVNPKAMKQSMHQRWEKIALKNRTTFLKTRSKRMLVDRLSKYKLMPPYKAHSQIETDIMETETTHSLADSSSIYPVISSTAESSDRNATPAVMVEEEVGQQQVNIKYGDNTDNASSILSHNATAANEPTTGLIPYDFSKMKIEQINADEDCDKKCSFPLLHSTENCNSPTSTSTIHGRDEEIPDRQAMLKQMWSLVSRESNLVLKLKQLNENLTMKQAEISSLISLRSEIEDEIEQIRSSKNELLAIAGDMESI</sequence>
<evidence type="ECO:0000313" key="2">
    <source>
        <dbReference type="EMBL" id="VDN57123.1"/>
    </source>
</evidence>
<evidence type="ECO:0000313" key="4">
    <source>
        <dbReference type="Proteomes" id="UP000274756"/>
    </source>
</evidence>
<reference evidence="2 4" key="2">
    <citation type="submission" date="2018-11" db="EMBL/GenBank/DDBJ databases">
        <authorList>
            <consortium name="Pathogen Informatics"/>
        </authorList>
    </citation>
    <scope>NUCLEOTIDE SEQUENCE [LARGE SCALE GENOMIC DNA]</scope>
</reference>
<name>A0A0N4U700_DRAME</name>
<proteinExistence type="predicted"/>
<feature type="coiled-coil region" evidence="1">
    <location>
        <begin position="456"/>
        <end position="497"/>
    </location>
</feature>
<accession>A0A0N4U700</accession>
<keyword evidence="4" id="KW-1185">Reference proteome</keyword>
<gene>
    <name evidence="2" type="ORF">DME_LOCUS7096</name>
</gene>
<dbReference type="EMBL" id="UYYG01001158">
    <property type="protein sequence ID" value="VDN57123.1"/>
    <property type="molecule type" value="Genomic_DNA"/>
</dbReference>
<dbReference type="Proteomes" id="UP000038040">
    <property type="component" value="Unplaced"/>
</dbReference>
<evidence type="ECO:0000256" key="1">
    <source>
        <dbReference type="SAM" id="Coils"/>
    </source>
</evidence>
<evidence type="ECO:0000313" key="3">
    <source>
        <dbReference type="Proteomes" id="UP000038040"/>
    </source>
</evidence>
<evidence type="ECO:0000313" key="5">
    <source>
        <dbReference type="WBParaSite" id="DME_0000273601-mRNA-1"/>
    </source>
</evidence>
<dbReference type="Proteomes" id="UP000274756">
    <property type="component" value="Unassembled WGS sequence"/>
</dbReference>
<keyword evidence="1" id="KW-0175">Coiled coil</keyword>
<organism evidence="3 5">
    <name type="scientific">Dracunculus medinensis</name>
    <name type="common">Guinea worm</name>
    <dbReference type="NCBI Taxonomy" id="318479"/>
    <lineage>
        <taxon>Eukaryota</taxon>
        <taxon>Metazoa</taxon>
        <taxon>Ecdysozoa</taxon>
        <taxon>Nematoda</taxon>
        <taxon>Chromadorea</taxon>
        <taxon>Rhabditida</taxon>
        <taxon>Spirurina</taxon>
        <taxon>Dracunculoidea</taxon>
        <taxon>Dracunculidae</taxon>
        <taxon>Dracunculus</taxon>
    </lineage>
</organism>